<dbReference type="Pfam" id="PF00701">
    <property type="entry name" value="DHDPS"/>
    <property type="match status" value="1"/>
</dbReference>
<accession>A0ABT6NAA4</accession>
<dbReference type="EC" id="4.2.1.41" evidence="3"/>
<comment type="similarity">
    <text evidence="1">Belongs to the DapA family.</text>
</comment>
<gene>
    <name evidence="3" type="ORF">QE109_04240</name>
</gene>
<dbReference type="InterPro" id="IPR002220">
    <property type="entry name" value="DapA-like"/>
</dbReference>
<reference evidence="3 4" key="1">
    <citation type="submission" date="2023-04" db="EMBL/GenBank/DDBJ databases">
        <title>Fusibacter bizertensis strain WBS, isolated from littoral bottom sediments of the Arctic seas - biochemical and genomic analysis.</title>
        <authorList>
            <person name="Brioukhanov A.L."/>
        </authorList>
    </citation>
    <scope>NUCLEOTIDE SEQUENCE [LARGE SCALE GENOMIC DNA]</scope>
    <source>
        <strain evidence="3 4">WBS</strain>
    </source>
</reference>
<evidence type="ECO:0000256" key="1">
    <source>
        <dbReference type="ARBA" id="ARBA00007592"/>
    </source>
</evidence>
<evidence type="ECO:0000313" key="4">
    <source>
        <dbReference type="Proteomes" id="UP001158045"/>
    </source>
</evidence>
<dbReference type="RefSeq" id="WP_281093154.1">
    <property type="nucleotide sequence ID" value="NZ_JARYZI010000002.1"/>
</dbReference>
<dbReference type="EC" id="4.1.3.3" evidence="3"/>
<evidence type="ECO:0000313" key="3">
    <source>
        <dbReference type="EMBL" id="MDH8677343.1"/>
    </source>
</evidence>
<keyword evidence="4" id="KW-1185">Reference proteome</keyword>
<dbReference type="GO" id="GO:0008747">
    <property type="term" value="F:N-acetylneuraminate lyase activity"/>
    <property type="evidence" value="ECO:0007669"/>
    <property type="project" value="UniProtKB-EC"/>
</dbReference>
<dbReference type="Gene3D" id="3.20.20.70">
    <property type="entry name" value="Aldolase class I"/>
    <property type="match status" value="1"/>
</dbReference>
<dbReference type="SUPFAM" id="SSF51569">
    <property type="entry name" value="Aldolase"/>
    <property type="match status" value="1"/>
</dbReference>
<dbReference type="EMBL" id="JARYZI010000002">
    <property type="protein sequence ID" value="MDH8677343.1"/>
    <property type="molecule type" value="Genomic_DNA"/>
</dbReference>
<dbReference type="GO" id="GO:0047448">
    <property type="term" value="F:5-dehydro-4-deoxyglucarate dehydratase activity"/>
    <property type="evidence" value="ECO:0007669"/>
    <property type="project" value="UniProtKB-EC"/>
</dbReference>
<evidence type="ECO:0000256" key="2">
    <source>
        <dbReference type="ARBA" id="ARBA00023239"/>
    </source>
</evidence>
<dbReference type="PANTHER" id="PTHR12128:SF66">
    <property type="entry name" value="4-HYDROXY-2-OXOGLUTARATE ALDOLASE, MITOCHONDRIAL"/>
    <property type="match status" value="1"/>
</dbReference>
<dbReference type="InterPro" id="IPR013785">
    <property type="entry name" value="Aldolase_TIM"/>
</dbReference>
<dbReference type="EC" id="4.3.3.7" evidence="3"/>
<dbReference type="Proteomes" id="UP001158045">
    <property type="component" value="Unassembled WGS sequence"/>
</dbReference>
<comment type="caution">
    <text evidence="3">The sequence shown here is derived from an EMBL/GenBank/DDBJ whole genome shotgun (WGS) entry which is preliminary data.</text>
</comment>
<dbReference type="PANTHER" id="PTHR12128">
    <property type="entry name" value="DIHYDRODIPICOLINATE SYNTHASE"/>
    <property type="match status" value="1"/>
</dbReference>
<dbReference type="SMART" id="SM01130">
    <property type="entry name" value="DHDPS"/>
    <property type="match status" value="1"/>
</dbReference>
<dbReference type="GO" id="GO:0008840">
    <property type="term" value="F:4-hydroxy-tetrahydrodipicolinate synthase activity"/>
    <property type="evidence" value="ECO:0007669"/>
    <property type="project" value="UniProtKB-EC"/>
</dbReference>
<protein>
    <submittedName>
        <fullName evidence="3">Dihydrodipicolinate synthase family protein</fullName>
        <ecNumber evidence="3">4.1.3.3</ecNumber>
        <ecNumber evidence="3">4.2.1.41</ecNumber>
        <ecNumber evidence="3">4.3.3.7</ecNumber>
    </submittedName>
</protein>
<keyword evidence="2 3" id="KW-0456">Lyase</keyword>
<dbReference type="CDD" id="cd00408">
    <property type="entry name" value="DHDPS-like"/>
    <property type="match status" value="1"/>
</dbReference>
<sequence>MNYEYKGVWPTMIAAFDNQNQLDMKANRAITEYLINQGSNGLFAVCQSSEMFMLSTEEKVALAECVVDAAAGRVPVIGSGHTSESLEEQIAELTAMSKTGVDAVVLVSNRLAKKEESSEVFISNLKKILNAIPDVKFGIYECPYPYLRLLSDEELKWCAESGRIIFLKDVSCNLETEKRRIKVVEGTDLKLFNANTETLLGSLRAGYHGYNGVMGNFHIEIYKWLFDNYETSPDQAEALQLQLTEQGNIEKYAYPINAKYHMKQCNVDMTLNSRRLPVEAFDTDAKAKVEDLINWENKTRQLFNL</sequence>
<organism evidence="3 4">
    <name type="scientific">Fusibacter bizertensis</name>
    <dbReference type="NCBI Taxonomy" id="1488331"/>
    <lineage>
        <taxon>Bacteria</taxon>
        <taxon>Bacillati</taxon>
        <taxon>Bacillota</taxon>
        <taxon>Clostridia</taxon>
        <taxon>Eubacteriales</taxon>
        <taxon>Eubacteriales Family XII. Incertae Sedis</taxon>
        <taxon>Fusibacter</taxon>
    </lineage>
</organism>
<name>A0ABT6NAA4_9FIRM</name>
<proteinExistence type="inferred from homology"/>